<dbReference type="VEuPathDB" id="FungiDB:MYCFIDRAFT_209309"/>
<dbReference type="KEGG" id="pfj:MYCFIDRAFT_209309"/>
<accession>M3AJF2</accession>
<keyword evidence="2" id="KW-1185">Reference proteome</keyword>
<dbReference type="GeneID" id="19336768"/>
<evidence type="ECO:0000313" key="1">
    <source>
        <dbReference type="EMBL" id="EME77283.1"/>
    </source>
</evidence>
<organism evidence="1 2">
    <name type="scientific">Pseudocercospora fijiensis (strain CIRAD86)</name>
    <name type="common">Black leaf streak disease fungus</name>
    <name type="synonym">Mycosphaerella fijiensis</name>
    <dbReference type="NCBI Taxonomy" id="383855"/>
    <lineage>
        <taxon>Eukaryota</taxon>
        <taxon>Fungi</taxon>
        <taxon>Dikarya</taxon>
        <taxon>Ascomycota</taxon>
        <taxon>Pezizomycotina</taxon>
        <taxon>Dothideomycetes</taxon>
        <taxon>Dothideomycetidae</taxon>
        <taxon>Mycosphaerellales</taxon>
        <taxon>Mycosphaerellaceae</taxon>
        <taxon>Pseudocercospora</taxon>
    </lineage>
</organism>
<protein>
    <submittedName>
        <fullName evidence="1">Uncharacterized protein</fullName>
    </submittedName>
</protein>
<name>M3AJF2_PSEFD</name>
<gene>
    <name evidence="1" type="ORF">MYCFIDRAFT_209309</name>
</gene>
<reference evidence="1 2" key="1">
    <citation type="journal article" date="2012" name="PLoS Pathog.">
        <title>Diverse lifestyles and strategies of plant pathogenesis encoded in the genomes of eighteen Dothideomycetes fungi.</title>
        <authorList>
            <person name="Ohm R.A."/>
            <person name="Feau N."/>
            <person name="Henrissat B."/>
            <person name="Schoch C.L."/>
            <person name="Horwitz B.A."/>
            <person name="Barry K.W."/>
            <person name="Condon B.J."/>
            <person name="Copeland A.C."/>
            <person name="Dhillon B."/>
            <person name="Glaser F."/>
            <person name="Hesse C.N."/>
            <person name="Kosti I."/>
            <person name="LaButti K."/>
            <person name="Lindquist E.A."/>
            <person name="Lucas S."/>
            <person name="Salamov A.A."/>
            <person name="Bradshaw R.E."/>
            <person name="Ciuffetti L."/>
            <person name="Hamelin R.C."/>
            <person name="Kema G.H.J."/>
            <person name="Lawrence C."/>
            <person name="Scott J.A."/>
            <person name="Spatafora J.W."/>
            <person name="Turgeon B.G."/>
            <person name="de Wit P.J.G.M."/>
            <person name="Zhong S."/>
            <person name="Goodwin S.B."/>
            <person name="Grigoriev I.V."/>
        </authorList>
    </citation>
    <scope>NUCLEOTIDE SEQUENCE [LARGE SCALE GENOMIC DNA]</scope>
    <source>
        <strain evidence="1 2">CIRAD86</strain>
    </source>
</reference>
<dbReference type="EMBL" id="KB446566">
    <property type="protein sequence ID" value="EME77283.1"/>
    <property type="molecule type" value="Genomic_DNA"/>
</dbReference>
<dbReference type="RefSeq" id="XP_007932059.1">
    <property type="nucleotide sequence ID" value="XM_007933868.1"/>
</dbReference>
<dbReference type="AlphaFoldDB" id="M3AJF2"/>
<proteinExistence type="predicted"/>
<evidence type="ECO:0000313" key="2">
    <source>
        <dbReference type="Proteomes" id="UP000016932"/>
    </source>
</evidence>
<dbReference type="Proteomes" id="UP000016932">
    <property type="component" value="Unassembled WGS sequence"/>
</dbReference>
<dbReference type="HOGENOM" id="CLU_2868643_0_0_1"/>
<sequence>MMQICGLHSIQLALRRCHRVHALLLHCPEMKTPGRKSSRAAISQQLIKEHLNFEGLKSDFFILC</sequence>
<dbReference type="OrthoDB" id="416496at2759"/>